<evidence type="ECO:0000256" key="4">
    <source>
        <dbReference type="SAM" id="MobiDB-lite"/>
    </source>
</evidence>
<dbReference type="EMBL" id="WNWW01000447">
    <property type="protein sequence ID" value="KAF3424757.1"/>
    <property type="molecule type" value="Genomic_DNA"/>
</dbReference>
<keyword evidence="2" id="KW-1133">Transmembrane helix</keyword>
<sequence length="253" mass="28480">MPNGINDSIRAGISANLSRRKSREQTKSRRPTLVTVSFSCSRYDLEADKLYSITWYKDHEEFYRYVPRGEPMKHSYRVEGVKVDHRQSNHQQVLLQDVSLHSSGQYKCEVSAEAPSFNSVSAEASMEVVVLPQDGPSITGEEKVYATGDVLGLNCTSGKSHPAAILKWFINGEQVKPDTEMVFEQHGLYSVISSLRLQLEPDHIAGDKINVRCEARVELDSNPDEPLLQTRTTEVFVVYFPFGDDVPVTAKRE</sequence>
<proteinExistence type="predicted"/>
<dbReference type="InterPro" id="IPR036179">
    <property type="entry name" value="Ig-like_dom_sf"/>
</dbReference>
<keyword evidence="3" id="KW-1015">Disulfide bond</keyword>
<dbReference type="Proteomes" id="UP000655588">
    <property type="component" value="Unassembled WGS sequence"/>
</dbReference>
<name>A0A833RZ01_9HYME</name>
<dbReference type="PROSITE" id="PS50835">
    <property type="entry name" value="IG_LIKE"/>
    <property type="match status" value="2"/>
</dbReference>
<dbReference type="PANTHER" id="PTHR21261">
    <property type="entry name" value="BEAT PROTEIN"/>
    <property type="match status" value="1"/>
</dbReference>
<dbReference type="InterPro" id="IPR007110">
    <property type="entry name" value="Ig-like_dom"/>
</dbReference>
<evidence type="ECO:0000256" key="3">
    <source>
        <dbReference type="ARBA" id="ARBA00023157"/>
    </source>
</evidence>
<evidence type="ECO:0000256" key="2">
    <source>
        <dbReference type="ARBA" id="ARBA00022989"/>
    </source>
</evidence>
<keyword evidence="1" id="KW-0812">Transmembrane</keyword>
<feature type="region of interest" description="Disordered" evidence="4">
    <location>
        <begin position="1"/>
        <end position="29"/>
    </location>
</feature>
<dbReference type="InterPro" id="IPR013783">
    <property type="entry name" value="Ig-like_fold"/>
</dbReference>
<gene>
    <name evidence="6" type="ORF">E2986_05987</name>
</gene>
<dbReference type="Pfam" id="PF08205">
    <property type="entry name" value="C2-set_2"/>
    <property type="match status" value="1"/>
</dbReference>
<evidence type="ECO:0000256" key="1">
    <source>
        <dbReference type="ARBA" id="ARBA00022692"/>
    </source>
</evidence>
<comment type="caution">
    <text evidence="6">The sequence shown here is derived from an EMBL/GenBank/DDBJ whole genome shotgun (WGS) entry which is preliminary data.</text>
</comment>
<evidence type="ECO:0000313" key="7">
    <source>
        <dbReference type="Proteomes" id="UP000655588"/>
    </source>
</evidence>
<protein>
    <recommendedName>
        <fullName evidence="5">Ig-like domain-containing protein</fullName>
    </recommendedName>
</protein>
<keyword evidence="2" id="KW-0472">Membrane</keyword>
<dbReference type="InterPro" id="IPR013106">
    <property type="entry name" value="Ig_V-set"/>
</dbReference>
<keyword evidence="7" id="KW-1185">Reference proteome</keyword>
<dbReference type="InterPro" id="IPR013162">
    <property type="entry name" value="CD80_C2-set"/>
</dbReference>
<dbReference type="AlphaFoldDB" id="A0A833RZ01"/>
<dbReference type="Gene3D" id="2.60.40.10">
    <property type="entry name" value="Immunoglobulins"/>
    <property type="match status" value="2"/>
</dbReference>
<feature type="domain" description="Ig-like" evidence="5">
    <location>
        <begin position="136"/>
        <end position="229"/>
    </location>
</feature>
<accession>A0A833RZ01</accession>
<dbReference type="PANTHER" id="PTHR21261:SF14">
    <property type="entry name" value="BEATEN PATH IV, ISOFORM B"/>
    <property type="match status" value="1"/>
</dbReference>
<organism evidence="6 7">
    <name type="scientific">Frieseomelitta varia</name>
    <dbReference type="NCBI Taxonomy" id="561572"/>
    <lineage>
        <taxon>Eukaryota</taxon>
        <taxon>Metazoa</taxon>
        <taxon>Ecdysozoa</taxon>
        <taxon>Arthropoda</taxon>
        <taxon>Hexapoda</taxon>
        <taxon>Insecta</taxon>
        <taxon>Pterygota</taxon>
        <taxon>Neoptera</taxon>
        <taxon>Endopterygota</taxon>
        <taxon>Hymenoptera</taxon>
        <taxon>Apocrita</taxon>
        <taxon>Aculeata</taxon>
        <taxon>Apoidea</taxon>
        <taxon>Anthophila</taxon>
        <taxon>Apidae</taxon>
        <taxon>Frieseomelitta</taxon>
    </lineage>
</organism>
<dbReference type="FunFam" id="2.60.40.10:FF:000437">
    <property type="entry name" value="Beat-IIIc, isoform A"/>
    <property type="match status" value="1"/>
</dbReference>
<evidence type="ECO:0000259" key="5">
    <source>
        <dbReference type="PROSITE" id="PS50835"/>
    </source>
</evidence>
<dbReference type="Pfam" id="PF07686">
    <property type="entry name" value="V-set"/>
    <property type="match status" value="1"/>
</dbReference>
<reference evidence="6" key="1">
    <citation type="submission" date="2019-11" db="EMBL/GenBank/DDBJ databases">
        <title>The nuclear and mitochondrial genomes of Frieseomelitta varia - a highly eusocial stingless bee (Meliponini) with a permanently sterile worker caste.</title>
        <authorList>
            <person name="Freitas F.C.P."/>
            <person name="Lourenco A.P."/>
            <person name="Nunes F.M.F."/>
            <person name="Paschoal A.R."/>
            <person name="Abreu F.C.P."/>
            <person name="Barbin F.O."/>
            <person name="Bataglia L."/>
            <person name="Cardoso-Junior C.A.M."/>
            <person name="Cervoni M.S."/>
            <person name="Silva S.R."/>
            <person name="Dalarmi F."/>
            <person name="Del Lama M.A."/>
            <person name="Depintor T.S."/>
            <person name="Ferreira K.M."/>
            <person name="Goria P.S."/>
            <person name="Jaskot M.C."/>
            <person name="Lago D.C."/>
            <person name="Luna-Lucena D."/>
            <person name="Moda L.M."/>
            <person name="Nascimento L."/>
            <person name="Pedrino M."/>
            <person name="Rabico F.O."/>
            <person name="Sanches F.C."/>
            <person name="Santos D.E."/>
            <person name="Santos C.G."/>
            <person name="Vieira J."/>
            <person name="Lopes T.F."/>
            <person name="Barchuk A.R."/>
            <person name="Hartfelder K."/>
            <person name="Simoes Z.L.P."/>
            <person name="Bitondi M.M.G."/>
            <person name="Pinheiro D.G."/>
        </authorList>
    </citation>
    <scope>NUCLEOTIDE SEQUENCE</scope>
    <source>
        <strain evidence="6">USP_RPSP 00005682</strain>
        <tissue evidence="6">Whole individual</tissue>
    </source>
</reference>
<dbReference type="SUPFAM" id="SSF48726">
    <property type="entry name" value="Immunoglobulin"/>
    <property type="match status" value="2"/>
</dbReference>
<evidence type="ECO:0000313" key="6">
    <source>
        <dbReference type="EMBL" id="KAF3424757.1"/>
    </source>
</evidence>
<feature type="domain" description="Ig-like" evidence="5">
    <location>
        <begin position="35"/>
        <end position="127"/>
    </location>
</feature>